<evidence type="ECO:0000313" key="2">
    <source>
        <dbReference type="Proteomes" id="UP000738431"/>
    </source>
</evidence>
<name>A0ABZ1C238_9BACT</name>
<evidence type="ECO:0000313" key="1">
    <source>
        <dbReference type="EMBL" id="WRQ85737.1"/>
    </source>
</evidence>
<evidence type="ECO:0008006" key="3">
    <source>
        <dbReference type="Google" id="ProtNLM"/>
    </source>
</evidence>
<sequence length="122" mass="13599">MNTDFSVCRDTSSGMLDPGKVAALFRYSLDELAALLKVSPTELIGQSDSARIQTLLEPFDQVARYLGWCRDKPERFQAWLADPNPDFASIGNVQPSPRKLLEMGHIKIVATYVRNRCLGLPS</sequence>
<reference evidence="1 2" key="1">
    <citation type="submission" date="2023-12" db="EMBL/GenBank/DDBJ databases">
        <title>Description of an unclassified Opitutus bacterium of Verrucomicrobiota.</title>
        <authorList>
            <person name="Zhang D.-F."/>
        </authorList>
    </citation>
    <scope>NUCLEOTIDE SEQUENCE [LARGE SCALE GENOMIC DNA]</scope>
    <source>
        <strain evidence="1 2">WL0086</strain>
    </source>
</reference>
<dbReference type="Proteomes" id="UP000738431">
    <property type="component" value="Chromosome"/>
</dbReference>
<keyword evidence="2" id="KW-1185">Reference proteome</keyword>
<dbReference type="RefSeq" id="WP_324725976.1">
    <property type="nucleotide sequence ID" value="NZ_CP139781.1"/>
</dbReference>
<proteinExistence type="predicted"/>
<accession>A0ABZ1C238</accession>
<organism evidence="1 2">
    <name type="scientific">Actomonas aquatica</name>
    <dbReference type="NCBI Taxonomy" id="2866162"/>
    <lineage>
        <taxon>Bacteria</taxon>
        <taxon>Pseudomonadati</taxon>
        <taxon>Verrucomicrobiota</taxon>
        <taxon>Opitutia</taxon>
        <taxon>Opitutales</taxon>
        <taxon>Opitutaceae</taxon>
        <taxon>Actomonas</taxon>
    </lineage>
</organism>
<dbReference type="EMBL" id="CP139781">
    <property type="protein sequence ID" value="WRQ85737.1"/>
    <property type="molecule type" value="Genomic_DNA"/>
</dbReference>
<gene>
    <name evidence="1" type="ORF">K1X11_013075</name>
</gene>
<protein>
    <recommendedName>
        <fullName evidence="3">Antitoxin Xre/MbcA/ParS-like toxin-binding domain-containing protein</fullName>
    </recommendedName>
</protein>